<accession>A0A0F9UKL5</accession>
<sequence length="255" mass="27724">MAKAGKANLTRATEDYLEAILALECEVGFARARDIAERLGVGRSAVSNALHALARSALVDYKPYRMIKLTAKGRQAAVGVRHRHAELKAFVTDVLGLDETTADEAACRLEHRIDPAVLQRLTDLGAFILATRAEDQAPWLDEFVQFCRARNAAADAATEAAADKRKTPHLEHQDMQNPEDALTLADVQPGGTVRVVRVSGATKTDRRLVDMGLTRNAIVSVVRVAPLGDPVEIRVRGYNLSLGKEQARGVLVEDV</sequence>
<evidence type="ECO:0000256" key="6">
    <source>
        <dbReference type="ARBA" id="ARBA00023125"/>
    </source>
</evidence>
<dbReference type="GO" id="GO:0046983">
    <property type="term" value="F:protein dimerization activity"/>
    <property type="evidence" value="ECO:0007669"/>
    <property type="project" value="InterPro"/>
</dbReference>
<dbReference type="GO" id="GO:0003700">
    <property type="term" value="F:DNA-binding transcription factor activity"/>
    <property type="evidence" value="ECO:0007669"/>
    <property type="project" value="InterPro"/>
</dbReference>
<dbReference type="PANTHER" id="PTHR33238">
    <property type="entry name" value="IRON (METAL) DEPENDENT REPRESSOR, DTXR FAMILY"/>
    <property type="match status" value="1"/>
</dbReference>
<dbReference type="InterPro" id="IPR007167">
    <property type="entry name" value="Fe-transptr_FeoA-like"/>
</dbReference>
<comment type="similarity">
    <text evidence="2">Belongs to the DtxR/MntR family.</text>
</comment>
<evidence type="ECO:0000313" key="9">
    <source>
        <dbReference type="EMBL" id="KKN87897.1"/>
    </source>
</evidence>
<evidence type="ECO:0000256" key="3">
    <source>
        <dbReference type="ARBA" id="ARBA00011738"/>
    </source>
</evidence>
<dbReference type="InterPro" id="IPR036421">
    <property type="entry name" value="Fe_dep_repressor_sf"/>
</dbReference>
<dbReference type="AlphaFoldDB" id="A0A0F9UKL5"/>
<dbReference type="InterPro" id="IPR001367">
    <property type="entry name" value="Fe_dep_repressor"/>
</dbReference>
<dbReference type="SMART" id="SM00529">
    <property type="entry name" value="HTH_DTXR"/>
    <property type="match status" value="1"/>
</dbReference>
<dbReference type="Gene3D" id="1.10.60.10">
    <property type="entry name" value="Iron dependent repressor, metal binding and dimerisation domain"/>
    <property type="match status" value="1"/>
</dbReference>
<keyword evidence="7" id="KW-0804">Transcription</keyword>
<dbReference type="EMBL" id="LAZR01000133">
    <property type="protein sequence ID" value="KKN87897.1"/>
    <property type="molecule type" value="Genomic_DNA"/>
</dbReference>
<comment type="caution">
    <text evidence="9">The sequence shown here is derived from an EMBL/GenBank/DDBJ whole genome shotgun (WGS) entry which is preliminary data.</text>
</comment>
<reference evidence="9" key="1">
    <citation type="journal article" date="2015" name="Nature">
        <title>Complex archaea that bridge the gap between prokaryotes and eukaryotes.</title>
        <authorList>
            <person name="Spang A."/>
            <person name="Saw J.H."/>
            <person name="Jorgensen S.L."/>
            <person name="Zaremba-Niedzwiedzka K."/>
            <person name="Martijn J."/>
            <person name="Lind A.E."/>
            <person name="van Eijk R."/>
            <person name="Schleper C."/>
            <person name="Guy L."/>
            <person name="Ettema T.J."/>
        </authorList>
    </citation>
    <scope>NUCLEOTIDE SEQUENCE</scope>
</reference>
<dbReference type="Gene3D" id="1.10.10.10">
    <property type="entry name" value="Winged helix-like DNA-binding domain superfamily/Winged helix DNA-binding domain"/>
    <property type="match status" value="1"/>
</dbReference>
<dbReference type="GO" id="GO:0005737">
    <property type="term" value="C:cytoplasm"/>
    <property type="evidence" value="ECO:0007669"/>
    <property type="project" value="UniProtKB-SubCell"/>
</dbReference>
<dbReference type="InterPro" id="IPR038157">
    <property type="entry name" value="FeoA_core_dom"/>
</dbReference>
<dbReference type="Pfam" id="PF01325">
    <property type="entry name" value="Fe_dep_repress"/>
    <property type="match status" value="1"/>
</dbReference>
<keyword evidence="6" id="KW-0238">DNA-binding</keyword>
<dbReference type="InterPro" id="IPR050536">
    <property type="entry name" value="DtxR_MntR_Metal-Reg"/>
</dbReference>
<dbReference type="PANTHER" id="PTHR33238:SF7">
    <property type="entry name" value="IRON-DEPENDENT TRANSCRIPTIONAL REGULATOR"/>
    <property type="match status" value="1"/>
</dbReference>
<evidence type="ECO:0000256" key="2">
    <source>
        <dbReference type="ARBA" id="ARBA00007871"/>
    </source>
</evidence>
<dbReference type="PROSITE" id="PS50944">
    <property type="entry name" value="HTH_DTXR"/>
    <property type="match status" value="1"/>
</dbReference>
<feature type="domain" description="HTH dtxR-type" evidence="8">
    <location>
        <begin position="9"/>
        <end position="70"/>
    </location>
</feature>
<dbReference type="SUPFAM" id="SSF46785">
    <property type="entry name" value="Winged helix' DNA-binding domain"/>
    <property type="match status" value="1"/>
</dbReference>
<keyword evidence="4" id="KW-0408">Iron</keyword>
<evidence type="ECO:0000259" key="8">
    <source>
        <dbReference type="PROSITE" id="PS50944"/>
    </source>
</evidence>
<dbReference type="Gene3D" id="2.30.30.90">
    <property type="match status" value="1"/>
</dbReference>
<evidence type="ECO:0000256" key="7">
    <source>
        <dbReference type="ARBA" id="ARBA00023163"/>
    </source>
</evidence>
<organism evidence="9">
    <name type="scientific">marine sediment metagenome</name>
    <dbReference type="NCBI Taxonomy" id="412755"/>
    <lineage>
        <taxon>unclassified sequences</taxon>
        <taxon>metagenomes</taxon>
        <taxon>ecological metagenomes</taxon>
    </lineage>
</organism>
<evidence type="ECO:0000256" key="1">
    <source>
        <dbReference type="ARBA" id="ARBA00004496"/>
    </source>
</evidence>
<evidence type="ECO:0000256" key="5">
    <source>
        <dbReference type="ARBA" id="ARBA00023015"/>
    </source>
</evidence>
<dbReference type="SUPFAM" id="SSF50037">
    <property type="entry name" value="C-terminal domain of transcriptional repressors"/>
    <property type="match status" value="1"/>
</dbReference>
<dbReference type="SMART" id="SM00899">
    <property type="entry name" value="FeoA"/>
    <property type="match status" value="1"/>
</dbReference>
<keyword evidence="5" id="KW-0805">Transcription regulation</keyword>
<dbReference type="InterPro" id="IPR022687">
    <property type="entry name" value="HTH_DTXR"/>
</dbReference>
<comment type="subcellular location">
    <subcellularLocation>
        <location evidence="1">Cytoplasm</location>
    </subcellularLocation>
</comment>
<name>A0A0F9UKL5_9ZZZZ</name>
<dbReference type="InterPro" id="IPR036388">
    <property type="entry name" value="WH-like_DNA-bd_sf"/>
</dbReference>
<protein>
    <recommendedName>
        <fullName evidence="8">HTH dtxR-type domain-containing protein</fullName>
    </recommendedName>
</protein>
<gene>
    <name evidence="9" type="ORF">LCGC14_0254280</name>
</gene>
<dbReference type="GO" id="GO:0003677">
    <property type="term" value="F:DNA binding"/>
    <property type="evidence" value="ECO:0007669"/>
    <property type="project" value="UniProtKB-KW"/>
</dbReference>
<dbReference type="Pfam" id="PF04023">
    <property type="entry name" value="FeoA"/>
    <property type="match status" value="1"/>
</dbReference>
<dbReference type="SUPFAM" id="SSF47979">
    <property type="entry name" value="Iron-dependent repressor protein, dimerization domain"/>
    <property type="match status" value="1"/>
</dbReference>
<proteinExistence type="inferred from homology"/>
<dbReference type="GO" id="GO:0046914">
    <property type="term" value="F:transition metal ion binding"/>
    <property type="evidence" value="ECO:0007669"/>
    <property type="project" value="InterPro"/>
</dbReference>
<dbReference type="InterPro" id="IPR022689">
    <property type="entry name" value="Iron_dep_repressor"/>
</dbReference>
<evidence type="ECO:0000256" key="4">
    <source>
        <dbReference type="ARBA" id="ARBA00023004"/>
    </source>
</evidence>
<comment type="subunit">
    <text evidence="3">Homodimer.</text>
</comment>
<dbReference type="Pfam" id="PF02742">
    <property type="entry name" value="Fe_dep_repr_C"/>
    <property type="match status" value="1"/>
</dbReference>
<dbReference type="InterPro" id="IPR036390">
    <property type="entry name" value="WH_DNA-bd_sf"/>
</dbReference>
<dbReference type="InterPro" id="IPR008988">
    <property type="entry name" value="Transcriptional_repressor_C"/>
</dbReference>